<dbReference type="Proteomes" id="UP001161691">
    <property type="component" value="Unassembled WGS sequence"/>
</dbReference>
<evidence type="ECO:0000256" key="1">
    <source>
        <dbReference type="ARBA" id="ARBA00004418"/>
    </source>
</evidence>
<feature type="domain" description="Heparinase II/III-like C-terminal" evidence="5">
    <location>
        <begin position="394"/>
        <end position="579"/>
    </location>
</feature>
<evidence type="ECO:0000313" key="7">
    <source>
        <dbReference type="Proteomes" id="UP001161691"/>
    </source>
</evidence>
<evidence type="ECO:0000256" key="4">
    <source>
        <dbReference type="ARBA" id="ARBA00023239"/>
    </source>
</evidence>
<dbReference type="Gene3D" id="1.50.10.100">
    <property type="entry name" value="Chondroitin AC/alginate lyase"/>
    <property type="match status" value="1"/>
</dbReference>
<reference evidence="6" key="1">
    <citation type="submission" date="2023-04" db="EMBL/GenBank/DDBJ databases">
        <title>Comparative genomic analysis of Cohnella hashimotonis sp. nov., isolated from the International Space Station.</title>
        <authorList>
            <person name="Venkateswaran K."/>
            <person name="Simpson A."/>
        </authorList>
    </citation>
    <scope>NUCLEOTIDE SEQUENCE</scope>
    <source>
        <strain evidence="6">F6_2S_P_1</strain>
    </source>
</reference>
<comment type="caution">
    <text evidence="6">The sequence shown here is derived from an EMBL/GenBank/DDBJ whole genome shotgun (WGS) entry which is preliminary data.</text>
</comment>
<evidence type="ECO:0000313" key="6">
    <source>
        <dbReference type="EMBL" id="MDI4650071.1"/>
    </source>
</evidence>
<keyword evidence="4" id="KW-0456">Lyase</keyword>
<sequence length="630" mass="71990">MTNRTKKMVKDWQAVRDKIANFDWARGIVEGFKPDTDWWVAHYADDASRIAGWGHHYFCDKCFAALIFDPGKPGEHRCSGCGELRVAQEADDAWCYIYRTSACTQVFHAAVLYNLYGDPAYLAFIRKVLGFLCDNYGSFEVRTPPGQEGKFTGCDLTDGVAVIWLLNGMELIKDAFTDEEMEHYKQTFFIPEAAFLIEKVGVTPNIICWMKAAAGMIGLFFGETIWCERAAEGEHGIKRKLAEGLLPEGFWYEASFHYHFYCAEGMTYYLAFCKLYGYEFPILEDALLRMYRYPVKYAFASGEFPNPNDGWPLLRFGNYAHQYEWIRAVQDEVPFRYALSRSYDEPNKAHPGANIGGLARLLFGRDWENERFDEVPAGSGLPDGISRYDKDIYFAQLHAGEASVFLKYGYVIEGHAHADIMNFELFVKDEIVSRDPSNSGYGSALFREWQRKTIAHNSLMVDRRNQPNRPNGRMDRFDAQRNLCAVSADDVYPGIGFARTLRLEADRLHDEFEVKPAAGHEGVHEFDWLFHCAGEFSSTLAFAPCEPPGVEDGYSLMLETARCDVDGDWEAVWTLADKQVTLRMTGAAGTSVYLFKGYEHRLDKLRWGVLVRRTGREAKYRATYSWQTED</sequence>
<dbReference type="SUPFAM" id="SSF48230">
    <property type="entry name" value="Chondroitin AC/alginate lyase"/>
    <property type="match status" value="1"/>
</dbReference>
<dbReference type="PANTHER" id="PTHR39210:SF1">
    <property type="entry name" value="HEPARIN-SULFATE LYASE"/>
    <property type="match status" value="1"/>
</dbReference>
<evidence type="ECO:0000256" key="2">
    <source>
        <dbReference type="ARBA" id="ARBA00022729"/>
    </source>
</evidence>
<dbReference type="RefSeq" id="WP_282912668.1">
    <property type="nucleotide sequence ID" value="NZ_JAGRPV010000001.1"/>
</dbReference>
<organism evidence="6 7">
    <name type="scientific">Cohnella hashimotonis</name>
    <dbReference type="NCBI Taxonomy" id="2826895"/>
    <lineage>
        <taxon>Bacteria</taxon>
        <taxon>Bacillati</taxon>
        <taxon>Bacillota</taxon>
        <taxon>Bacilli</taxon>
        <taxon>Bacillales</taxon>
        <taxon>Paenibacillaceae</taxon>
        <taxon>Cohnella</taxon>
    </lineage>
</organism>
<accession>A0ABT6TU64</accession>
<dbReference type="Pfam" id="PF07940">
    <property type="entry name" value="Hepar_II_III_C"/>
    <property type="match status" value="1"/>
</dbReference>
<dbReference type="PANTHER" id="PTHR39210">
    <property type="entry name" value="HEPARIN-SULFATE LYASE"/>
    <property type="match status" value="1"/>
</dbReference>
<dbReference type="Gene3D" id="2.70.98.70">
    <property type="match status" value="1"/>
</dbReference>
<name>A0ABT6TU64_9BACL</name>
<protein>
    <submittedName>
        <fullName evidence="6">Heparinase II/III family protein</fullName>
    </submittedName>
</protein>
<gene>
    <name evidence="6" type="ORF">KB449_34395</name>
</gene>
<keyword evidence="2" id="KW-0732">Signal</keyword>
<dbReference type="InterPro" id="IPR012480">
    <property type="entry name" value="Hepar_II_III_C"/>
</dbReference>
<proteinExistence type="predicted"/>
<evidence type="ECO:0000259" key="5">
    <source>
        <dbReference type="Pfam" id="PF07940"/>
    </source>
</evidence>
<comment type="subcellular location">
    <subcellularLocation>
        <location evidence="1">Periplasm</location>
    </subcellularLocation>
</comment>
<keyword evidence="3" id="KW-0574">Periplasm</keyword>
<keyword evidence="7" id="KW-1185">Reference proteome</keyword>
<dbReference type="EMBL" id="JAGRPV010000001">
    <property type="protein sequence ID" value="MDI4650071.1"/>
    <property type="molecule type" value="Genomic_DNA"/>
</dbReference>
<dbReference type="InterPro" id="IPR008929">
    <property type="entry name" value="Chondroitin_lyas"/>
</dbReference>
<evidence type="ECO:0000256" key="3">
    <source>
        <dbReference type="ARBA" id="ARBA00022764"/>
    </source>
</evidence>